<evidence type="ECO:0000256" key="1">
    <source>
        <dbReference type="SAM" id="Phobius"/>
    </source>
</evidence>
<evidence type="ECO:0000313" key="2">
    <source>
        <dbReference type="EMBL" id="TWT82810.1"/>
    </source>
</evidence>
<protein>
    <submittedName>
        <fullName evidence="2">Multidrug export protein AcrF</fullName>
    </submittedName>
</protein>
<dbReference type="InterPro" id="IPR027463">
    <property type="entry name" value="AcrB_DN_DC_subdom"/>
</dbReference>
<dbReference type="Gene3D" id="3.30.70.1440">
    <property type="entry name" value="Multidrug efflux transporter AcrB pore domain"/>
    <property type="match status" value="1"/>
</dbReference>
<accession>A0A5C5Z6K6</accession>
<dbReference type="InterPro" id="IPR001036">
    <property type="entry name" value="Acrflvin-R"/>
</dbReference>
<feature type="transmembrane region" description="Helical" evidence="1">
    <location>
        <begin position="449"/>
        <end position="474"/>
    </location>
</feature>
<evidence type="ECO:0000313" key="3">
    <source>
        <dbReference type="Proteomes" id="UP000315010"/>
    </source>
</evidence>
<proteinExistence type="predicted"/>
<keyword evidence="1" id="KW-0812">Transmembrane</keyword>
<dbReference type="Gene3D" id="3.30.2090.10">
    <property type="entry name" value="Multidrug efflux transporter AcrB TolC docking domain, DN and DC subdomains"/>
    <property type="match status" value="2"/>
</dbReference>
<feature type="transmembrane region" description="Helical" evidence="1">
    <location>
        <begin position="590"/>
        <end position="608"/>
    </location>
</feature>
<feature type="transmembrane region" description="Helical" evidence="1">
    <location>
        <begin position="408"/>
        <end position="428"/>
    </location>
</feature>
<dbReference type="EMBL" id="SJPJ01000001">
    <property type="protein sequence ID" value="TWT82810.1"/>
    <property type="molecule type" value="Genomic_DNA"/>
</dbReference>
<dbReference type="GO" id="GO:0042910">
    <property type="term" value="F:xenobiotic transmembrane transporter activity"/>
    <property type="evidence" value="ECO:0007669"/>
    <property type="project" value="TreeGrafter"/>
</dbReference>
<feature type="transmembrane region" description="Helical" evidence="1">
    <location>
        <begin position="356"/>
        <end position="375"/>
    </location>
</feature>
<comment type="caution">
    <text evidence="2">The sequence shown here is derived from an EMBL/GenBank/DDBJ whole genome shotgun (WGS) entry which is preliminary data.</text>
</comment>
<dbReference type="SUPFAM" id="SSF82866">
    <property type="entry name" value="Multidrug efflux transporter AcrB transmembrane domain"/>
    <property type="match status" value="2"/>
</dbReference>
<sequence>MNLPAISVKYKPIVVSLAVMAMAWGTFAFFTMPRREDPEFTIRVCVISTAWPGAPAEKVEELVTEKIEQQMVSIEQVETVRSTSLVGQSTIFVELDDKVAPADIQNVWDKVRARVALAPMPDPSIHPVVNDEFGDTAVLVLAVHQVPVHGRDEVRPQDRYTPRQLEICAETIEDAVRLLPGVAKVEKFGIREEAVFIESDHGNWAQLALTTKQLEQLAADRNIIQPGGEISTSSGHFSVKPGGEFDAIDEIKQIASTVRSDKDDNSVYLSDLGLTVTRDYEDPPKYICRFGDSKLSSPAVTLGITMRSGSNIIDICNASKQTVRELIEVQHRLPPDVAVTPVSDQSENVSAKVNDVIVNFIEAILIVVIVVYIVVGVRTSFVMAANIPVVVIASIGVITLFGVQLEQISLAAIIISLGLLVDNAVQVCDQARTNQLAGMKPFQAAIEGANTLAIPMLVGTLTTMAAFVPMLFALEGGAKEYVYSLPVTVSTTLALSWLLAMTLCVILAGLFIRAPKHHEPASPLVRLLLTTSNLVAATVRRLLGRGPRLGNSIEEPNGSRGLANQENRGDKNVLFRLYGVIGMWAVRFKWLTLVATVAVCIAILMLPVSSEFFPEAARDQFAVKIWLPETATIQQTDEIAKQVEDIIRRLSPVGENETAYNGHVERLRAMRTIVGGGGSRWALAWSPEPPARNYAEILVRTTDNRFTTHFAHQLRTVCERGDTELGLLPVVNARIVPVKLALGPPADPLVFRIIGNGFADRDVLHRASRRLVEIVDEQPETWNVHDSWGVNGYQVRVNVDKDRATLSGVTNAQVAKTLNSYYSGLKLTSFREGDHQVPIYFRLRREPEAEMSIRRLQEAFVEGDNGKTPLESLASFQFSWEPAKIQRRNMNRAIEVSSQMEPGVTGNDVVSRVLKSDEMKQLQASLPMGYWIEPGGAYEESKQSGGQMATSFAISFVLIVLCLIFQYNGWSKPIMILATLPLALVGAWLGLSLTDNTLGFMPQLGILALFGIVLNTAIIFVEFADILIAEKSASSDGNGPICGIEKEEFRTCLVEAGKQRMLPIFLTTATTVGGLLPLALSGGPLWVGLAWCMIVGLLFTTTLTLFVVPAFYAVLVESFGVKPIANTSPYPSTSLSPLSQGATVAESV</sequence>
<dbReference type="Gene3D" id="1.20.1640.10">
    <property type="entry name" value="Multidrug efflux transporter AcrB transmembrane domain"/>
    <property type="match status" value="2"/>
</dbReference>
<dbReference type="PANTHER" id="PTHR32063">
    <property type="match status" value="1"/>
</dbReference>
<dbReference type="SUPFAM" id="SSF82693">
    <property type="entry name" value="Multidrug efflux transporter AcrB pore domain, PN1, PN2, PC1 and PC2 subdomains"/>
    <property type="match status" value="2"/>
</dbReference>
<dbReference type="Pfam" id="PF00873">
    <property type="entry name" value="ACR_tran"/>
    <property type="match status" value="2"/>
</dbReference>
<dbReference type="SUPFAM" id="SSF82714">
    <property type="entry name" value="Multidrug efflux transporter AcrB TolC docking domain, DN and DC subdomains"/>
    <property type="match status" value="1"/>
</dbReference>
<dbReference type="Gene3D" id="3.30.70.1320">
    <property type="entry name" value="Multidrug efflux transporter AcrB pore domain like"/>
    <property type="match status" value="1"/>
</dbReference>
<keyword evidence="1" id="KW-1133">Transmembrane helix</keyword>
<dbReference type="Proteomes" id="UP000315010">
    <property type="component" value="Unassembled WGS sequence"/>
</dbReference>
<feature type="transmembrane region" description="Helical" evidence="1">
    <location>
        <begin position="1000"/>
        <end position="1021"/>
    </location>
</feature>
<gene>
    <name evidence="2" type="primary">acrF_3</name>
    <name evidence="2" type="ORF">CA13_42730</name>
</gene>
<dbReference type="PANTHER" id="PTHR32063:SF18">
    <property type="entry name" value="CATION EFFLUX SYSTEM PROTEIN"/>
    <property type="match status" value="1"/>
</dbReference>
<name>A0A5C5Z6K6_9BACT</name>
<reference evidence="2 3" key="1">
    <citation type="submission" date="2019-02" db="EMBL/GenBank/DDBJ databases">
        <title>Deep-cultivation of Planctomycetes and their phenomic and genomic characterization uncovers novel biology.</title>
        <authorList>
            <person name="Wiegand S."/>
            <person name="Jogler M."/>
            <person name="Boedeker C."/>
            <person name="Pinto D."/>
            <person name="Vollmers J."/>
            <person name="Rivas-Marin E."/>
            <person name="Kohn T."/>
            <person name="Peeters S.H."/>
            <person name="Heuer A."/>
            <person name="Rast P."/>
            <person name="Oberbeckmann S."/>
            <person name="Bunk B."/>
            <person name="Jeske O."/>
            <person name="Meyerdierks A."/>
            <person name="Storesund J.E."/>
            <person name="Kallscheuer N."/>
            <person name="Luecker S."/>
            <person name="Lage O.M."/>
            <person name="Pohl T."/>
            <person name="Merkel B.J."/>
            <person name="Hornburger P."/>
            <person name="Mueller R.-W."/>
            <person name="Bruemmer F."/>
            <person name="Labrenz M."/>
            <person name="Spormann A.M."/>
            <person name="Op Den Camp H."/>
            <person name="Overmann J."/>
            <person name="Amann R."/>
            <person name="Jetten M.S.M."/>
            <person name="Mascher T."/>
            <person name="Medema M.H."/>
            <person name="Devos D.P."/>
            <person name="Kaster A.-K."/>
            <person name="Ovreas L."/>
            <person name="Rohde M."/>
            <person name="Galperin M.Y."/>
            <person name="Jogler C."/>
        </authorList>
    </citation>
    <scope>NUCLEOTIDE SEQUENCE [LARGE SCALE GENOMIC DNA]</scope>
    <source>
        <strain evidence="2 3">CA13</strain>
    </source>
</reference>
<feature type="transmembrane region" description="Helical" evidence="1">
    <location>
        <begin position="12"/>
        <end position="32"/>
    </location>
</feature>
<dbReference type="PRINTS" id="PR00702">
    <property type="entry name" value="ACRIFLAVINRP"/>
</dbReference>
<dbReference type="OrthoDB" id="9757876at2"/>
<keyword evidence="3" id="KW-1185">Reference proteome</keyword>
<feature type="transmembrane region" description="Helical" evidence="1">
    <location>
        <begin position="494"/>
        <end position="512"/>
    </location>
</feature>
<feature type="transmembrane region" description="Helical" evidence="1">
    <location>
        <begin position="1086"/>
        <end position="1115"/>
    </location>
</feature>
<feature type="transmembrane region" description="Helical" evidence="1">
    <location>
        <begin position="948"/>
        <end position="967"/>
    </location>
</feature>
<feature type="transmembrane region" description="Helical" evidence="1">
    <location>
        <begin position="382"/>
        <end position="402"/>
    </location>
</feature>
<organism evidence="2 3">
    <name type="scientific">Novipirellula herctigrandis</name>
    <dbReference type="NCBI Taxonomy" id="2527986"/>
    <lineage>
        <taxon>Bacteria</taxon>
        <taxon>Pseudomonadati</taxon>
        <taxon>Planctomycetota</taxon>
        <taxon>Planctomycetia</taxon>
        <taxon>Pirellulales</taxon>
        <taxon>Pirellulaceae</taxon>
        <taxon>Novipirellula</taxon>
    </lineage>
</organism>
<feature type="transmembrane region" description="Helical" evidence="1">
    <location>
        <begin position="974"/>
        <end position="994"/>
    </location>
</feature>
<dbReference type="GO" id="GO:0005886">
    <property type="term" value="C:plasma membrane"/>
    <property type="evidence" value="ECO:0007669"/>
    <property type="project" value="TreeGrafter"/>
</dbReference>
<dbReference type="AlphaFoldDB" id="A0A5C5Z6K6"/>
<dbReference type="Gene3D" id="3.30.70.1430">
    <property type="entry name" value="Multidrug efflux transporter AcrB pore domain"/>
    <property type="match status" value="2"/>
</dbReference>
<feature type="transmembrane region" description="Helical" evidence="1">
    <location>
        <begin position="1061"/>
        <end position="1080"/>
    </location>
</feature>
<keyword evidence="1" id="KW-0472">Membrane</keyword>
<dbReference type="RefSeq" id="WP_146399550.1">
    <property type="nucleotide sequence ID" value="NZ_SJPJ01000001.1"/>
</dbReference>